<evidence type="ECO:0000313" key="1">
    <source>
        <dbReference type="EMBL" id="ART99194.1"/>
    </source>
</evidence>
<dbReference type="RefSeq" id="WP_065169617.1">
    <property type="nucleotide sequence ID" value="NZ_CP021427.1"/>
</dbReference>
<organism evidence="1 2">
    <name type="scientific">Lactobacillus gasseri</name>
    <dbReference type="NCBI Taxonomy" id="1596"/>
    <lineage>
        <taxon>Bacteria</taxon>
        <taxon>Bacillati</taxon>
        <taxon>Bacillota</taxon>
        <taxon>Bacilli</taxon>
        <taxon>Lactobacillales</taxon>
        <taxon>Lactobacillaceae</taxon>
        <taxon>Lactobacillus</taxon>
    </lineage>
</organism>
<dbReference type="Proteomes" id="UP000195798">
    <property type="component" value="Chromosome"/>
</dbReference>
<protein>
    <submittedName>
        <fullName evidence="1">Uncharacterized protein</fullName>
    </submittedName>
</protein>
<evidence type="ECO:0000313" key="2">
    <source>
        <dbReference type="Proteomes" id="UP000195798"/>
    </source>
</evidence>
<name>A0AB33CHG6_LACGS</name>
<accession>A0AB33CHG6</accession>
<reference evidence="1 2" key="1">
    <citation type="submission" date="2017-05" db="EMBL/GenBank/DDBJ databases">
        <authorList>
            <person name="Oh N.-S."/>
        </authorList>
    </citation>
    <scope>NUCLEOTIDE SEQUENCE [LARGE SCALE GENOMIC DNA]</scope>
    <source>
        <strain evidence="1 2">4M13</strain>
    </source>
</reference>
<dbReference type="EMBL" id="CP021427">
    <property type="protein sequence ID" value="ART99194.1"/>
    <property type="molecule type" value="Genomic_DNA"/>
</dbReference>
<sequence length="127" mass="14574">MIKLNSTSIKNADVGDWLVVKPYGSYVAFAGVVIQQTDCSYAFMYLPECHTFPWGGKCNSVEKLIKELNFKFEFVEKANVDLPITIHTFQDVSLEDNRKERQKVIRKIVEGLEKDEGLVKKGEKNER</sequence>
<gene>
    <name evidence="1" type="ORF">CCE30_10015</name>
</gene>
<proteinExistence type="predicted"/>
<dbReference type="AlphaFoldDB" id="A0AB33CHG6"/>